<reference evidence="10 11" key="1">
    <citation type="submission" date="2019-03" db="EMBL/GenBank/DDBJ databases">
        <title>Draft genome of Gammaproteobacteria bacterium LSUCC0057, a member of the SAR92 clade.</title>
        <authorList>
            <person name="Lanclos V.C."/>
            <person name="Doiron C."/>
            <person name="Henson M.W."/>
            <person name="Thrash J.C."/>
        </authorList>
    </citation>
    <scope>NUCLEOTIDE SEQUENCE [LARGE SCALE GENOMIC DNA]</scope>
    <source>
        <strain evidence="10 11">LSUCC0057</strain>
    </source>
</reference>
<accession>A0A4Y8UKZ5</accession>
<comment type="function">
    <text evidence="8">Essential cell division protein. May link together the upstream cell division proteins, which are predominantly cytoplasmic, with the downstream cell division proteins, which are predominantly periplasmic.</text>
</comment>
<dbReference type="PANTHER" id="PTHR37479:SF1">
    <property type="entry name" value="CELL DIVISION PROTEIN FTSL"/>
    <property type="match status" value="1"/>
</dbReference>
<dbReference type="Pfam" id="PF04999">
    <property type="entry name" value="FtsL"/>
    <property type="match status" value="1"/>
</dbReference>
<evidence type="ECO:0000256" key="2">
    <source>
        <dbReference type="ARBA" id="ARBA00022475"/>
    </source>
</evidence>
<evidence type="ECO:0000256" key="7">
    <source>
        <dbReference type="ARBA" id="ARBA00023306"/>
    </source>
</evidence>
<dbReference type="GO" id="GO:0005886">
    <property type="term" value="C:plasma membrane"/>
    <property type="evidence" value="ECO:0007669"/>
    <property type="project" value="UniProtKB-SubCell"/>
</dbReference>
<comment type="similarity">
    <text evidence="8">Belongs to the FtsL family.</text>
</comment>
<evidence type="ECO:0000313" key="11">
    <source>
        <dbReference type="Proteomes" id="UP000298133"/>
    </source>
</evidence>
<keyword evidence="7 8" id="KW-0131">Cell cycle</keyword>
<evidence type="ECO:0000313" key="10">
    <source>
        <dbReference type="EMBL" id="TFH68414.1"/>
    </source>
</evidence>
<dbReference type="EMBL" id="SPIA01000001">
    <property type="protein sequence ID" value="TFH68414.1"/>
    <property type="molecule type" value="Genomic_DNA"/>
</dbReference>
<keyword evidence="11" id="KW-1185">Reference proteome</keyword>
<evidence type="ECO:0000256" key="3">
    <source>
        <dbReference type="ARBA" id="ARBA00022618"/>
    </source>
</evidence>
<evidence type="ECO:0000256" key="6">
    <source>
        <dbReference type="ARBA" id="ARBA00023136"/>
    </source>
</evidence>
<comment type="subcellular location">
    <subcellularLocation>
        <location evidence="8">Cell inner membrane</location>
        <topology evidence="8">Single-pass type II membrane protein</topology>
    </subcellularLocation>
    <subcellularLocation>
        <location evidence="1">Cell membrane</location>
        <topology evidence="1">Single-pass type II membrane protein</topology>
    </subcellularLocation>
    <text evidence="8">Localizes to the division septum where it forms a ring structure.</text>
</comment>
<evidence type="ECO:0000256" key="8">
    <source>
        <dbReference type="HAMAP-Rule" id="MF_00910"/>
    </source>
</evidence>
<comment type="caution">
    <text evidence="10">The sequence shown here is derived from an EMBL/GenBank/DDBJ whole genome shotgun (WGS) entry which is preliminary data.</text>
</comment>
<evidence type="ECO:0000256" key="5">
    <source>
        <dbReference type="ARBA" id="ARBA00022989"/>
    </source>
</evidence>
<gene>
    <name evidence="8 10" type="primary">ftsL</name>
    <name evidence="10" type="ORF">E3W66_00150</name>
</gene>
<evidence type="ECO:0000256" key="1">
    <source>
        <dbReference type="ARBA" id="ARBA00004401"/>
    </source>
</evidence>
<protein>
    <recommendedName>
        <fullName evidence="8 9">Cell division protein FtsL</fullName>
    </recommendedName>
</protein>
<dbReference type="Proteomes" id="UP000298133">
    <property type="component" value="Unassembled WGS sequence"/>
</dbReference>
<comment type="subunit">
    <text evidence="8">Part of a complex composed of FtsB, FtsL and FtsQ.</text>
</comment>
<keyword evidence="5 8" id="KW-1133">Transmembrane helix</keyword>
<dbReference type="InterPro" id="IPR011922">
    <property type="entry name" value="Cell_div_FtsL"/>
</dbReference>
<proteinExistence type="inferred from homology"/>
<organism evidence="10 11">
    <name type="scientific">Gammaproteobacteria bacterium LSUCC0057</name>
    <dbReference type="NCBI Taxonomy" id="2559237"/>
    <lineage>
        <taxon>Bacteria</taxon>
        <taxon>Pseudomonadati</taxon>
        <taxon>Pseudomonadota</taxon>
        <taxon>Gammaproteobacteria</taxon>
        <taxon>Cellvibrionales</taxon>
        <taxon>Porticoccaceae</taxon>
        <taxon>SAR92 clade</taxon>
    </lineage>
</organism>
<evidence type="ECO:0000256" key="9">
    <source>
        <dbReference type="NCBIfam" id="TIGR02209"/>
    </source>
</evidence>
<keyword evidence="3 8" id="KW-0132">Cell division</keyword>
<dbReference type="AlphaFoldDB" id="A0A4Y8UKZ5"/>
<keyword evidence="4 8" id="KW-0812">Transmembrane</keyword>
<dbReference type="GO" id="GO:0043093">
    <property type="term" value="P:FtsZ-dependent cytokinesis"/>
    <property type="evidence" value="ECO:0007669"/>
    <property type="project" value="UniProtKB-UniRule"/>
</dbReference>
<keyword evidence="2 8" id="KW-1003">Cell membrane</keyword>
<dbReference type="PANTHER" id="PTHR37479">
    <property type="entry name" value="CELL DIVISION PROTEIN FTSL"/>
    <property type="match status" value="1"/>
</dbReference>
<sequence length="97" mass="10561">MSRSLRSLSTVVLLWLAVLASALAVAVVSYQCRAAFAELAELQRSGERHQEQYRYLLLEQSAYGSMQRVESVAATELTMRAPASSEITVVSVARGGL</sequence>
<dbReference type="GO" id="GO:0032153">
    <property type="term" value="C:cell division site"/>
    <property type="evidence" value="ECO:0007669"/>
    <property type="project" value="UniProtKB-UniRule"/>
</dbReference>
<dbReference type="NCBIfam" id="TIGR02209">
    <property type="entry name" value="ftsL_broad"/>
    <property type="match status" value="1"/>
</dbReference>
<name>A0A4Y8UKZ5_9GAMM</name>
<dbReference type="HAMAP" id="MF_00910">
    <property type="entry name" value="FtsL"/>
    <property type="match status" value="1"/>
</dbReference>
<evidence type="ECO:0000256" key="4">
    <source>
        <dbReference type="ARBA" id="ARBA00022692"/>
    </source>
</evidence>
<keyword evidence="6 8" id="KW-0472">Membrane</keyword>
<keyword evidence="8" id="KW-0997">Cell inner membrane</keyword>